<keyword evidence="3" id="KW-1185">Reference proteome</keyword>
<dbReference type="EMBL" id="VFPT01000001">
    <property type="protein sequence ID" value="TQM94060.1"/>
    <property type="molecule type" value="Genomic_DNA"/>
</dbReference>
<name>A0A543KG67_9RHOB</name>
<evidence type="ECO:0000313" key="2">
    <source>
        <dbReference type="EMBL" id="TQM94060.1"/>
    </source>
</evidence>
<dbReference type="Gene3D" id="3.40.50.300">
    <property type="entry name" value="P-loop containing nucleotide triphosphate hydrolases"/>
    <property type="match status" value="1"/>
</dbReference>
<proteinExistence type="predicted"/>
<reference evidence="2 3" key="1">
    <citation type="submission" date="2019-06" db="EMBL/GenBank/DDBJ databases">
        <title>Genomic Encyclopedia of Archaeal and Bacterial Type Strains, Phase II (KMG-II): from individual species to whole genera.</title>
        <authorList>
            <person name="Goeker M."/>
        </authorList>
    </citation>
    <scope>NUCLEOTIDE SEQUENCE [LARGE SCALE GENOMIC DNA]</scope>
    <source>
        <strain evidence="2 3">DSM 18423</strain>
    </source>
</reference>
<evidence type="ECO:0000313" key="3">
    <source>
        <dbReference type="Proteomes" id="UP000320582"/>
    </source>
</evidence>
<accession>A0A543KG67</accession>
<feature type="compositionally biased region" description="Polar residues" evidence="1">
    <location>
        <begin position="13"/>
        <end position="27"/>
    </location>
</feature>
<dbReference type="InterPro" id="IPR008868">
    <property type="entry name" value="TniB"/>
</dbReference>
<protein>
    <submittedName>
        <fullName evidence="2">TniB protein</fullName>
    </submittedName>
</protein>
<organism evidence="2 3">
    <name type="scientific">Roseinatronobacter monicus</name>
    <dbReference type="NCBI Taxonomy" id="393481"/>
    <lineage>
        <taxon>Bacteria</taxon>
        <taxon>Pseudomonadati</taxon>
        <taxon>Pseudomonadota</taxon>
        <taxon>Alphaproteobacteria</taxon>
        <taxon>Rhodobacterales</taxon>
        <taxon>Paracoccaceae</taxon>
        <taxon>Roseinatronobacter</taxon>
    </lineage>
</organism>
<dbReference type="InterPro" id="IPR027417">
    <property type="entry name" value="P-loop_NTPase"/>
</dbReference>
<evidence type="ECO:0000256" key="1">
    <source>
        <dbReference type="SAM" id="MobiDB-lite"/>
    </source>
</evidence>
<dbReference type="Pfam" id="PF05621">
    <property type="entry name" value="TniB"/>
    <property type="match status" value="1"/>
</dbReference>
<dbReference type="Proteomes" id="UP000320582">
    <property type="component" value="Unassembled WGS sequence"/>
</dbReference>
<gene>
    <name evidence="2" type="ORF">BD293_2716</name>
</gene>
<dbReference type="OrthoDB" id="5288220at2"/>
<dbReference type="SUPFAM" id="SSF52540">
    <property type="entry name" value="P-loop containing nucleoside triphosphate hydrolases"/>
    <property type="match status" value="1"/>
</dbReference>
<dbReference type="AlphaFoldDB" id="A0A543KG67"/>
<dbReference type="RefSeq" id="WP_142082454.1">
    <property type="nucleotide sequence ID" value="NZ_VFPT01000001.1"/>
</dbReference>
<comment type="caution">
    <text evidence="2">The sequence shown here is derived from an EMBL/GenBank/DDBJ whole genome shotgun (WGS) entry which is preliminary data.</text>
</comment>
<sequence length="290" mass="31611">MTHQAAPPENARHPNSSIAPSGSGKSTAIQRLLRKHPDAEFLSPDRLEADVASFLIPSPATLKSVGLACLSGLGYPLRRERTAMMIWDLVQTHLRSRRVLFLHLDEVQDLHVNRAASERQAVVNTLKSVMQNATWPVGLILSGTTPLKDLVNLDPQLSRRLLPIELAPISAVAHGREIATVLARYAARSELPLASNLAENSDFISRLIHAGADELGLVIETVVAGIEEALLSRATELDADVFRRAFERRAGVPDALNPFVADDWQAIDARLLMQAGDEFAPASGPQTRVR</sequence>
<feature type="region of interest" description="Disordered" evidence="1">
    <location>
        <begin position="1"/>
        <end position="27"/>
    </location>
</feature>